<dbReference type="PANTHER" id="PTHR43373:SF1">
    <property type="entry name" value="NA(+)_H(+) ANTIPORTER SUBUNIT A"/>
    <property type="match status" value="1"/>
</dbReference>
<accession>A0ABW8PZP5</accession>
<feature type="transmembrane region" description="Helical" evidence="10">
    <location>
        <begin position="269"/>
        <end position="291"/>
    </location>
</feature>
<keyword evidence="3" id="KW-0050">Antiport</keyword>
<feature type="transmembrane region" description="Helical" evidence="10">
    <location>
        <begin position="242"/>
        <end position="263"/>
    </location>
</feature>
<evidence type="ECO:0000256" key="8">
    <source>
        <dbReference type="ARBA" id="ARBA00023136"/>
    </source>
</evidence>
<evidence type="ECO:0000256" key="9">
    <source>
        <dbReference type="RuleBase" id="RU000320"/>
    </source>
</evidence>
<feature type="domain" description="NADH:quinone oxidoreductase/Mrp antiporter transmembrane" evidence="11">
    <location>
        <begin position="126"/>
        <end position="404"/>
    </location>
</feature>
<feature type="transmembrane region" description="Helical" evidence="10">
    <location>
        <begin position="600"/>
        <end position="619"/>
    </location>
</feature>
<evidence type="ECO:0000256" key="5">
    <source>
        <dbReference type="ARBA" id="ARBA00022692"/>
    </source>
</evidence>
<comment type="caution">
    <text evidence="16">The sequence shown here is derived from an EMBL/GenBank/DDBJ whole genome shotgun (WGS) entry which is preliminary data.</text>
</comment>
<feature type="transmembrane region" description="Helical" evidence="10">
    <location>
        <begin position="205"/>
        <end position="230"/>
    </location>
</feature>
<dbReference type="PANTHER" id="PTHR43373">
    <property type="entry name" value="NA(+)/H(+) ANTIPORTER SUBUNIT"/>
    <property type="match status" value="1"/>
</dbReference>
<feature type="transmembrane region" description="Helical" evidence="10">
    <location>
        <begin position="108"/>
        <end position="127"/>
    </location>
</feature>
<dbReference type="EMBL" id="JBANFI010000009">
    <property type="protein sequence ID" value="MFK7161760.1"/>
    <property type="molecule type" value="Genomic_DNA"/>
</dbReference>
<feature type="transmembrane region" description="Helical" evidence="10">
    <location>
        <begin position="298"/>
        <end position="316"/>
    </location>
</feature>
<dbReference type="InterPro" id="IPR046806">
    <property type="entry name" value="MrpA_C/MbhE"/>
</dbReference>
<feature type="transmembrane region" description="Helical" evidence="10">
    <location>
        <begin position="567"/>
        <end position="588"/>
    </location>
</feature>
<feature type="transmembrane region" description="Helical" evidence="10">
    <location>
        <begin position="503"/>
        <end position="521"/>
    </location>
</feature>
<feature type="domain" description="MrpA C-terminal/MbhD" evidence="14">
    <location>
        <begin position="609"/>
        <end position="673"/>
    </location>
</feature>
<dbReference type="Pfam" id="PF04039">
    <property type="entry name" value="MnhB"/>
    <property type="match status" value="1"/>
</dbReference>
<feature type="transmembrane region" description="Helical" evidence="10">
    <location>
        <begin position="851"/>
        <end position="873"/>
    </location>
</feature>
<feature type="transmembrane region" description="Helical" evidence="10">
    <location>
        <begin position="452"/>
        <end position="472"/>
    </location>
</feature>
<proteinExistence type="predicted"/>
<keyword evidence="4" id="KW-1003">Cell membrane</keyword>
<organism evidence="16 17">
    <name type="scientific">Marinospirillum alkalitolerans</name>
    <dbReference type="NCBI Taxonomy" id="3123374"/>
    <lineage>
        <taxon>Bacteria</taxon>
        <taxon>Pseudomonadati</taxon>
        <taxon>Pseudomonadota</taxon>
        <taxon>Gammaproteobacteria</taxon>
        <taxon>Oceanospirillales</taxon>
        <taxon>Oceanospirillaceae</taxon>
        <taxon>Marinospirillum</taxon>
    </lineage>
</organism>
<keyword evidence="7" id="KW-0406">Ion transport</keyword>
<feature type="transmembrane region" description="Helical" evidence="10">
    <location>
        <begin position="322"/>
        <end position="346"/>
    </location>
</feature>
<feature type="transmembrane region" description="Helical" evidence="10">
    <location>
        <begin position="893"/>
        <end position="915"/>
    </location>
</feature>
<feature type="transmembrane region" description="Helical" evidence="10">
    <location>
        <begin position="624"/>
        <end position="644"/>
    </location>
</feature>
<dbReference type="Pfam" id="PF00361">
    <property type="entry name" value="Proton_antipo_M"/>
    <property type="match status" value="1"/>
</dbReference>
<feature type="domain" description="MrpA C-terminal/MbhE" evidence="15">
    <location>
        <begin position="683"/>
        <end position="767"/>
    </location>
</feature>
<evidence type="ECO:0000256" key="1">
    <source>
        <dbReference type="ARBA" id="ARBA00004651"/>
    </source>
</evidence>
<evidence type="ECO:0000259" key="14">
    <source>
        <dbReference type="Pfam" id="PF13244"/>
    </source>
</evidence>
<dbReference type="Pfam" id="PF13244">
    <property type="entry name" value="MbhD"/>
    <property type="match status" value="1"/>
</dbReference>
<dbReference type="InterPro" id="IPR001750">
    <property type="entry name" value="ND/Mrp_TM"/>
</dbReference>
<feature type="transmembrane region" description="Helical" evidence="10">
    <location>
        <begin position="76"/>
        <end position="96"/>
    </location>
</feature>
<dbReference type="InterPro" id="IPR007182">
    <property type="entry name" value="MnhB"/>
</dbReference>
<feature type="transmembrane region" description="Helical" evidence="10">
    <location>
        <begin position="367"/>
        <end position="389"/>
    </location>
</feature>
<evidence type="ECO:0000259" key="15">
    <source>
        <dbReference type="Pfam" id="PF20501"/>
    </source>
</evidence>
<feature type="transmembrane region" description="Helical" evidence="10">
    <location>
        <begin position="409"/>
        <end position="431"/>
    </location>
</feature>
<evidence type="ECO:0000256" key="3">
    <source>
        <dbReference type="ARBA" id="ARBA00022449"/>
    </source>
</evidence>
<comment type="subcellular location">
    <subcellularLocation>
        <location evidence="1">Cell membrane</location>
        <topology evidence="1">Multi-pass membrane protein</topology>
    </subcellularLocation>
    <subcellularLocation>
        <location evidence="9">Membrane</location>
        <topology evidence="9">Multi-pass membrane protein</topology>
    </subcellularLocation>
</comment>
<feature type="transmembrane region" description="Helical" evidence="10">
    <location>
        <begin position="133"/>
        <end position="151"/>
    </location>
</feature>
<dbReference type="Pfam" id="PF00662">
    <property type="entry name" value="Proton_antipo_N"/>
    <property type="match status" value="1"/>
</dbReference>
<sequence>MALMWILLLPLLGTLVPLVLMKRSRGWCASLSALAPCSALLLLLNQWPTLLAEGPILATYSWLPRIGLNWTFYLDGLSLLFALLILGIGLLVLLYARYYLAQKDNLGLFYSYLLLFMSAMLGIVLSGNVIQLWFFWELTSISSFLLIGFWFQQSAARKGARMALTVTGTGGLALLAGLLLIGHWVGSYELSVWLASGDLIREQALYPLALVLVLIGAFTKSAQFPFHFWLPHAMAAPTPVSAYLHSATMVKAGLFLLARFYPLLAGTELWGWLLTSAGLTTLLLGAYLALFKTDLKGLMAYSTLSHLGLITLLMGLNTQLALVAALFHLLNHALFKAALFMSAGIIDHETGTRDLRVLRGLSSALPLTATFSLIAAAAMAGVPPLNGFISKEMLLTEALNQTQWGSLSWLLPVLVTGGAALSVAYSVRFAYGVFFAGPMGPLPTTPHEPPRMMLLPVALLALLCLALGLFPAQLAEPLVMLAVITAQPELSSPHLALWHGMNWPLGLSLLAFLIGTLIFMTRQRLFAFRERTPDLDAKLVFEAGIQGLVKRAQLWHQRLENASLQRYLAWMLIGVLLLLAQPIATLSLPLAQQPLQPIDGVSWVVALLLSLGALATVVVHHQRLLALLTLSLVGLMVSLAFVRFSAPDLALTQISVEVVTMILFLLALYFLPQQGRAESAPWRIWRDLALAGSVGAVVGTLNFAMITRPFESISGYFLENSYSGGGGTNVVNVILVDFRGTDTLGEIAVLGIAALGIYKLLTGLKPTLPTQSPLGYAWAQERYPMLLATVSQSLLPLALLVSVYIFLRGHNQPGGGFIAGLITAIALTQQYIAHGILWVKERLHLNYQWMIGGGLLIALSTGLGSLLFDQAFLTSWFDYFHLPLIGSFELASAMLFDLGVYLTVVGATLMILAHLGKLDPANVIQGVR</sequence>
<evidence type="ECO:0000256" key="10">
    <source>
        <dbReference type="SAM" id="Phobius"/>
    </source>
</evidence>
<name>A0ABW8PZP5_9GAMM</name>
<dbReference type="InterPro" id="IPR001516">
    <property type="entry name" value="Proton_antipo_N"/>
</dbReference>
<feature type="transmembrane region" description="Helical" evidence="10">
    <location>
        <begin position="684"/>
        <end position="706"/>
    </location>
</feature>
<feature type="transmembrane region" description="Helical" evidence="10">
    <location>
        <begin position="747"/>
        <end position="764"/>
    </location>
</feature>
<feature type="domain" description="Na+/H+ antiporter MnhB subunit-related protein" evidence="13">
    <location>
        <begin position="787"/>
        <end position="909"/>
    </location>
</feature>
<dbReference type="InterPro" id="IPR025383">
    <property type="entry name" value="MrpA_C/MbhD"/>
</dbReference>
<keyword evidence="6 10" id="KW-1133">Transmembrane helix</keyword>
<keyword evidence="17" id="KW-1185">Reference proteome</keyword>
<dbReference type="RefSeq" id="WP_405341214.1">
    <property type="nucleotide sequence ID" value="NZ_JBANFI010000009.1"/>
</dbReference>
<evidence type="ECO:0000256" key="4">
    <source>
        <dbReference type="ARBA" id="ARBA00022475"/>
    </source>
</evidence>
<feature type="domain" description="NADH-Ubiquinone oxidoreductase (complex I) chain 5 N-terminal" evidence="12">
    <location>
        <begin position="67"/>
        <end position="110"/>
    </location>
</feature>
<dbReference type="InterPro" id="IPR050616">
    <property type="entry name" value="CPA3_Na-H_Antiporter_A"/>
</dbReference>
<evidence type="ECO:0000256" key="7">
    <source>
        <dbReference type="ARBA" id="ARBA00023065"/>
    </source>
</evidence>
<keyword evidence="8 10" id="KW-0472">Membrane</keyword>
<feature type="transmembrane region" description="Helical" evidence="10">
    <location>
        <begin position="817"/>
        <end position="839"/>
    </location>
</feature>
<evidence type="ECO:0000259" key="11">
    <source>
        <dbReference type="Pfam" id="PF00361"/>
    </source>
</evidence>
<evidence type="ECO:0000259" key="13">
    <source>
        <dbReference type="Pfam" id="PF04039"/>
    </source>
</evidence>
<evidence type="ECO:0000313" key="16">
    <source>
        <dbReference type="EMBL" id="MFK7161760.1"/>
    </source>
</evidence>
<evidence type="ECO:0000313" key="17">
    <source>
        <dbReference type="Proteomes" id="UP001621714"/>
    </source>
</evidence>
<protein>
    <submittedName>
        <fullName evidence="16">Monovalent cation/H+ antiporter subunit A</fullName>
    </submittedName>
</protein>
<dbReference type="Proteomes" id="UP001621714">
    <property type="component" value="Unassembled WGS sequence"/>
</dbReference>
<feature type="transmembrane region" description="Helical" evidence="10">
    <location>
        <begin position="163"/>
        <end position="185"/>
    </location>
</feature>
<reference evidence="16 17" key="1">
    <citation type="submission" date="2024-02" db="EMBL/GenBank/DDBJ databases">
        <title>Marinospirillum sp. MEB 164 isolated from Lonar lake sediment.</title>
        <authorList>
            <person name="Joshi A."/>
            <person name="Thite S."/>
        </authorList>
    </citation>
    <scope>NUCLEOTIDE SEQUENCE [LARGE SCALE GENOMIC DNA]</scope>
    <source>
        <strain evidence="16 17">MEB164</strain>
    </source>
</reference>
<gene>
    <name evidence="16" type="ORF">V6U78_12000</name>
</gene>
<feature type="transmembrane region" description="Helical" evidence="10">
    <location>
        <begin position="650"/>
        <end position="672"/>
    </location>
</feature>
<keyword evidence="5 9" id="KW-0812">Transmembrane</keyword>
<dbReference type="NCBIfam" id="NF009288">
    <property type="entry name" value="PRK12648.1"/>
    <property type="match status" value="1"/>
</dbReference>
<dbReference type="Pfam" id="PF20501">
    <property type="entry name" value="MbhE"/>
    <property type="match status" value="1"/>
</dbReference>
<evidence type="ECO:0000256" key="6">
    <source>
        <dbReference type="ARBA" id="ARBA00022989"/>
    </source>
</evidence>
<feature type="transmembrane region" description="Helical" evidence="10">
    <location>
        <begin position="785"/>
        <end position="805"/>
    </location>
</feature>
<evidence type="ECO:0000256" key="2">
    <source>
        <dbReference type="ARBA" id="ARBA00022448"/>
    </source>
</evidence>
<keyword evidence="2" id="KW-0813">Transport</keyword>
<dbReference type="PRINTS" id="PR01434">
    <property type="entry name" value="NADHDHGNASE5"/>
</dbReference>
<evidence type="ECO:0000259" key="12">
    <source>
        <dbReference type="Pfam" id="PF00662"/>
    </source>
</evidence>